<evidence type="ECO:0000256" key="1">
    <source>
        <dbReference type="SAM" id="Phobius"/>
    </source>
</evidence>
<proteinExistence type="predicted"/>
<evidence type="ECO:0000313" key="2">
    <source>
        <dbReference type="EMBL" id="UQC89321.1"/>
    </source>
</evidence>
<name>A0A9Q8T729_9PEZI</name>
<keyword evidence="1" id="KW-0812">Transmembrane</keyword>
<dbReference type="KEGG" id="clup:CLUP02_14850"/>
<keyword evidence="3" id="KW-1185">Reference proteome</keyword>
<evidence type="ECO:0000313" key="3">
    <source>
        <dbReference type="Proteomes" id="UP000830671"/>
    </source>
</evidence>
<keyword evidence="1" id="KW-0472">Membrane</keyword>
<dbReference type="GeneID" id="73348786"/>
<protein>
    <submittedName>
        <fullName evidence="2">Uncharacterized protein</fullName>
    </submittedName>
</protein>
<organism evidence="2 3">
    <name type="scientific">Colletotrichum lupini</name>
    <dbReference type="NCBI Taxonomy" id="145971"/>
    <lineage>
        <taxon>Eukaryota</taxon>
        <taxon>Fungi</taxon>
        <taxon>Dikarya</taxon>
        <taxon>Ascomycota</taxon>
        <taxon>Pezizomycotina</taxon>
        <taxon>Sordariomycetes</taxon>
        <taxon>Hypocreomycetidae</taxon>
        <taxon>Glomerellales</taxon>
        <taxon>Glomerellaceae</taxon>
        <taxon>Colletotrichum</taxon>
        <taxon>Colletotrichum acutatum species complex</taxon>
    </lineage>
</organism>
<feature type="transmembrane region" description="Helical" evidence="1">
    <location>
        <begin position="6"/>
        <end position="28"/>
    </location>
</feature>
<dbReference type="Proteomes" id="UP000830671">
    <property type="component" value="Chromosome 8"/>
</dbReference>
<accession>A0A9Q8T729</accession>
<dbReference type="RefSeq" id="XP_049150922.1">
    <property type="nucleotide sequence ID" value="XM_049293776.1"/>
</dbReference>
<dbReference type="EMBL" id="CP019480">
    <property type="protein sequence ID" value="UQC89321.1"/>
    <property type="molecule type" value="Genomic_DNA"/>
</dbReference>
<reference evidence="2" key="1">
    <citation type="journal article" date="2021" name="Mol. Plant Microbe Interact.">
        <title>Complete Genome Sequence of the Plant-Pathogenic Fungus Colletotrichum lupini.</title>
        <authorList>
            <person name="Baroncelli R."/>
            <person name="Pensec F."/>
            <person name="Da Lio D."/>
            <person name="Boufleur T."/>
            <person name="Vicente I."/>
            <person name="Sarrocco S."/>
            <person name="Picot A."/>
            <person name="Baraldi E."/>
            <person name="Sukno S."/>
            <person name="Thon M."/>
            <person name="Le Floch G."/>
        </authorList>
    </citation>
    <scope>NUCLEOTIDE SEQUENCE</scope>
    <source>
        <strain evidence="2">IMI 504893</strain>
    </source>
</reference>
<dbReference type="AlphaFoldDB" id="A0A9Q8T729"/>
<sequence>LFICFYILPLLAARAVLDINYIVLIYSINRYSYYLDRLIFLIITYF</sequence>
<feature type="non-terminal residue" evidence="2">
    <location>
        <position position="1"/>
    </location>
</feature>
<gene>
    <name evidence="2" type="ORF">CLUP02_14850</name>
</gene>
<keyword evidence="1" id="KW-1133">Transmembrane helix</keyword>